<dbReference type="Pfam" id="PF03106">
    <property type="entry name" value="WRKY"/>
    <property type="match status" value="1"/>
</dbReference>
<accession>A0A7U0F5K1</accession>
<evidence type="ECO:0000259" key="6">
    <source>
        <dbReference type="PROSITE" id="PS50811"/>
    </source>
</evidence>
<gene>
    <name evidence="7" type="primary">WRKY10</name>
</gene>
<evidence type="ECO:0000256" key="1">
    <source>
        <dbReference type="ARBA" id="ARBA00004123"/>
    </source>
</evidence>
<name>A0A7U0F5K1_BOENI</name>
<evidence type="ECO:0000256" key="2">
    <source>
        <dbReference type="ARBA" id="ARBA00023015"/>
    </source>
</evidence>
<evidence type="ECO:0000256" key="4">
    <source>
        <dbReference type="ARBA" id="ARBA00023163"/>
    </source>
</evidence>
<dbReference type="InterPro" id="IPR036576">
    <property type="entry name" value="WRKY_dom_sf"/>
</dbReference>
<proteinExistence type="evidence at transcript level"/>
<dbReference type="SMART" id="SM00774">
    <property type="entry name" value="WRKY"/>
    <property type="match status" value="1"/>
</dbReference>
<reference evidence="7" key="1">
    <citation type="submission" date="2020-02" db="EMBL/GenBank/DDBJ databases">
        <title>The WRKY gene family in ramie (Boehmeria nivea L. Gaud): 26 BnWRKY genes expression analyses and overexpression of BnWRKY23 increased drought stress tolerance in Arabidopsis thaliana.</title>
        <authorList>
            <person name="Bao Y."/>
            <person name="Dai L."/>
            <person name="Liao Y."/>
            <person name="Huang X."/>
            <person name="Liu L."/>
            <person name="Peng D."/>
            <person name="Wang B."/>
        </authorList>
    </citation>
    <scope>NUCLEOTIDE SEQUENCE</scope>
</reference>
<sequence length="332" mass="35941">MEDYTSTKSLVLYGCRLAKDLESNIDDAFNKADDGANLCDHIAKIFGSAAERVRGGQGQRSSSSSRRAVSPIPDQAMHASVDASLHEWLANSSGFVTQGIDANQPVSLQGMDWLVSAARNTINTCSSSSSQRSRRRKDDVETSIVKMAAPQIGNTEIPPDDGYTWRKYGQKEIMGKKYPRGYYRCTHQRQFNCPAKKQVQRDDRDPFTFEVMYRGRHTCHLSSTAPSMLPSQDNMSSHDHAGHQLVPPAYGATTSIASSSAAAAALGSWLSIHAGAGGGPEASAVLELPVVDMADAMFNSGSSSTSNSMDFLFPSAEDHKRSDHVLGNKKMG</sequence>
<dbReference type="GO" id="GO:0043565">
    <property type="term" value="F:sequence-specific DNA binding"/>
    <property type="evidence" value="ECO:0007669"/>
    <property type="project" value="InterPro"/>
</dbReference>
<protein>
    <submittedName>
        <fullName evidence="7">WRKY transcription factor</fullName>
    </submittedName>
</protein>
<evidence type="ECO:0000256" key="3">
    <source>
        <dbReference type="ARBA" id="ARBA00023125"/>
    </source>
</evidence>
<dbReference type="InterPro" id="IPR044810">
    <property type="entry name" value="WRKY_plant"/>
</dbReference>
<evidence type="ECO:0000256" key="5">
    <source>
        <dbReference type="ARBA" id="ARBA00023242"/>
    </source>
</evidence>
<keyword evidence="2" id="KW-0805">Transcription regulation</keyword>
<keyword evidence="5" id="KW-0539">Nucleus</keyword>
<dbReference type="Gene3D" id="2.20.25.80">
    <property type="entry name" value="WRKY domain"/>
    <property type="match status" value="1"/>
</dbReference>
<dbReference type="AlphaFoldDB" id="A0A7U0F5K1"/>
<dbReference type="PROSITE" id="PS50811">
    <property type="entry name" value="WRKY"/>
    <property type="match status" value="1"/>
</dbReference>
<feature type="domain" description="WRKY" evidence="6">
    <location>
        <begin position="160"/>
        <end position="222"/>
    </location>
</feature>
<dbReference type="SUPFAM" id="SSF118290">
    <property type="entry name" value="WRKY DNA-binding domain"/>
    <property type="match status" value="1"/>
</dbReference>
<comment type="subcellular location">
    <subcellularLocation>
        <location evidence="1">Nucleus</location>
    </subcellularLocation>
</comment>
<dbReference type="GO" id="GO:0003700">
    <property type="term" value="F:DNA-binding transcription factor activity"/>
    <property type="evidence" value="ECO:0007669"/>
    <property type="project" value="InterPro"/>
</dbReference>
<organism evidence="7">
    <name type="scientific">Boehmeria nivea</name>
    <name type="common">Chinese grass</name>
    <name type="synonym">Urtica nivea</name>
    <dbReference type="NCBI Taxonomy" id="83906"/>
    <lineage>
        <taxon>Eukaryota</taxon>
        <taxon>Viridiplantae</taxon>
        <taxon>Streptophyta</taxon>
        <taxon>Embryophyta</taxon>
        <taxon>Tracheophyta</taxon>
        <taxon>Spermatophyta</taxon>
        <taxon>Magnoliopsida</taxon>
        <taxon>eudicotyledons</taxon>
        <taxon>Gunneridae</taxon>
        <taxon>Pentapetalae</taxon>
        <taxon>rosids</taxon>
        <taxon>fabids</taxon>
        <taxon>Rosales</taxon>
        <taxon>Urticaceae</taxon>
        <taxon>Boehmeria</taxon>
    </lineage>
</organism>
<dbReference type="PANTHER" id="PTHR31282">
    <property type="entry name" value="WRKY TRANSCRIPTION FACTOR 21-RELATED"/>
    <property type="match status" value="1"/>
</dbReference>
<evidence type="ECO:0000313" key="7">
    <source>
        <dbReference type="EMBL" id="QQV37199.1"/>
    </source>
</evidence>
<dbReference type="EMBL" id="MT123310">
    <property type="protein sequence ID" value="QQV37199.1"/>
    <property type="molecule type" value="mRNA"/>
</dbReference>
<keyword evidence="4" id="KW-0804">Transcription</keyword>
<keyword evidence="3" id="KW-0238">DNA-binding</keyword>
<dbReference type="InterPro" id="IPR003657">
    <property type="entry name" value="WRKY_dom"/>
</dbReference>
<dbReference type="GO" id="GO:0005634">
    <property type="term" value="C:nucleus"/>
    <property type="evidence" value="ECO:0007669"/>
    <property type="project" value="UniProtKB-SubCell"/>
</dbReference>